<dbReference type="AlphaFoldDB" id="A0AAV2DDC9"/>
<dbReference type="SUPFAM" id="SSF56672">
    <property type="entry name" value="DNA/RNA polymerases"/>
    <property type="match status" value="1"/>
</dbReference>
<dbReference type="PANTHER" id="PTHR11439">
    <property type="entry name" value="GAG-POL-RELATED RETROTRANSPOSON"/>
    <property type="match status" value="1"/>
</dbReference>
<name>A0AAV2DDC9_9ROSI</name>
<dbReference type="EMBL" id="OZ034815">
    <property type="protein sequence ID" value="CAL1371894.1"/>
    <property type="molecule type" value="Genomic_DNA"/>
</dbReference>
<dbReference type="InterPro" id="IPR043502">
    <property type="entry name" value="DNA/RNA_pol_sf"/>
</dbReference>
<reference evidence="1 2" key="1">
    <citation type="submission" date="2024-04" db="EMBL/GenBank/DDBJ databases">
        <authorList>
            <person name="Fracassetti M."/>
        </authorList>
    </citation>
    <scope>NUCLEOTIDE SEQUENCE [LARGE SCALE GENOMIC DNA]</scope>
</reference>
<dbReference type="Proteomes" id="UP001497516">
    <property type="component" value="Chromosome 2"/>
</dbReference>
<dbReference type="PANTHER" id="PTHR11439:SF455">
    <property type="entry name" value="RLK (RECEPTOR-LIKE PROTEIN KINASE) 8, PUTATIVE-RELATED"/>
    <property type="match status" value="1"/>
</dbReference>
<proteinExistence type="predicted"/>
<gene>
    <name evidence="1" type="ORF">LTRI10_LOCUS13932</name>
</gene>
<accession>A0AAV2DDC9</accession>
<protein>
    <submittedName>
        <fullName evidence="1">Uncharacterized protein</fullName>
    </submittedName>
</protein>
<organism evidence="1 2">
    <name type="scientific">Linum trigynum</name>
    <dbReference type="NCBI Taxonomy" id="586398"/>
    <lineage>
        <taxon>Eukaryota</taxon>
        <taxon>Viridiplantae</taxon>
        <taxon>Streptophyta</taxon>
        <taxon>Embryophyta</taxon>
        <taxon>Tracheophyta</taxon>
        <taxon>Spermatophyta</taxon>
        <taxon>Magnoliopsida</taxon>
        <taxon>eudicotyledons</taxon>
        <taxon>Gunneridae</taxon>
        <taxon>Pentapetalae</taxon>
        <taxon>rosids</taxon>
        <taxon>fabids</taxon>
        <taxon>Malpighiales</taxon>
        <taxon>Linaceae</taxon>
        <taxon>Linum</taxon>
    </lineage>
</organism>
<evidence type="ECO:0000313" key="2">
    <source>
        <dbReference type="Proteomes" id="UP001497516"/>
    </source>
</evidence>
<sequence>MHAPTTSHWKCVKRLLRYVSGILTYGLSIRRSSGSLSLPAFADADWAGNLDDRSSTSGYLVYLGSTLISWRSQKQRTVARSSTEAEYRAIANATAELEWVQNLLHELFHPLAGAPTLYSDNLGATYFSSNPVFHSRMKHLVIDYHFVRQLVQAGRLRVSYVPTSHQLADALTKPLPSTHFLLLRAKIGVVDTSSVLRGRIRDK</sequence>
<dbReference type="CDD" id="cd09272">
    <property type="entry name" value="RNase_HI_RT_Ty1"/>
    <property type="match status" value="1"/>
</dbReference>
<evidence type="ECO:0000313" key="1">
    <source>
        <dbReference type="EMBL" id="CAL1371894.1"/>
    </source>
</evidence>
<keyword evidence="2" id="KW-1185">Reference proteome</keyword>